<dbReference type="PANTHER" id="PTHR23028:SF53">
    <property type="entry name" value="ACYL_TRANSF_3 DOMAIN-CONTAINING PROTEIN"/>
    <property type="match status" value="1"/>
</dbReference>
<dbReference type="CDD" id="cd01840">
    <property type="entry name" value="SGNH_hydrolase_yrhL_like"/>
    <property type="match status" value="1"/>
</dbReference>
<feature type="transmembrane region" description="Helical" evidence="8">
    <location>
        <begin position="217"/>
        <end position="234"/>
    </location>
</feature>
<feature type="transmembrane region" description="Helical" evidence="8">
    <location>
        <begin position="395"/>
        <end position="416"/>
    </location>
</feature>
<evidence type="ECO:0000256" key="2">
    <source>
        <dbReference type="ARBA" id="ARBA00022475"/>
    </source>
</evidence>
<dbReference type="GO" id="GO:0009103">
    <property type="term" value="P:lipopolysaccharide biosynthetic process"/>
    <property type="evidence" value="ECO:0007669"/>
    <property type="project" value="TreeGrafter"/>
</dbReference>
<comment type="caution">
    <text evidence="10">The sequence shown here is derived from an EMBL/GenBank/DDBJ whole genome shotgun (WGS) entry which is preliminary data.</text>
</comment>
<dbReference type="InterPro" id="IPR002656">
    <property type="entry name" value="Acyl_transf_3_dom"/>
</dbReference>
<evidence type="ECO:0000256" key="4">
    <source>
        <dbReference type="ARBA" id="ARBA00022692"/>
    </source>
</evidence>
<dbReference type="InterPro" id="IPR036514">
    <property type="entry name" value="SGNH_hydro_sf"/>
</dbReference>
<name>A0A5N0TFF1_9MICO</name>
<keyword evidence="3 10" id="KW-0808">Transferase</keyword>
<feature type="transmembrane region" description="Helical" evidence="8">
    <location>
        <begin position="44"/>
        <end position="63"/>
    </location>
</feature>
<feature type="transmembrane region" description="Helical" evidence="8">
    <location>
        <begin position="274"/>
        <end position="297"/>
    </location>
</feature>
<protein>
    <submittedName>
        <fullName evidence="10">Acetyltransferase</fullName>
    </submittedName>
</protein>
<keyword evidence="5 8" id="KW-1133">Transmembrane helix</keyword>
<dbReference type="GO" id="GO:0016747">
    <property type="term" value="F:acyltransferase activity, transferring groups other than amino-acyl groups"/>
    <property type="evidence" value="ECO:0007669"/>
    <property type="project" value="InterPro"/>
</dbReference>
<dbReference type="SUPFAM" id="SSF52266">
    <property type="entry name" value="SGNH hydrolase"/>
    <property type="match status" value="1"/>
</dbReference>
<feature type="transmembrane region" description="Helical" evidence="8">
    <location>
        <begin position="84"/>
        <end position="102"/>
    </location>
</feature>
<feature type="transmembrane region" description="Helical" evidence="8">
    <location>
        <begin position="175"/>
        <end position="197"/>
    </location>
</feature>
<evidence type="ECO:0000259" key="9">
    <source>
        <dbReference type="Pfam" id="PF01757"/>
    </source>
</evidence>
<evidence type="ECO:0000256" key="8">
    <source>
        <dbReference type="SAM" id="Phobius"/>
    </source>
</evidence>
<accession>A0A5N0TFF1</accession>
<evidence type="ECO:0000256" key="6">
    <source>
        <dbReference type="ARBA" id="ARBA00023136"/>
    </source>
</evidence>
<feature type="transmembrane region" description="Helical" evidence="8">
    <location>
        <begin position="344"/>
        <end position="367"/>
    </location>
</feature>
<evidence type="ECO:0000313" key="11">
    <source>
        <dbReference type="Proteomes" id="UP000326838"/>
    </source>
</evidence>
<dbReference type="EMBL" id="VYUY01000009">
    <property type="protein sequence ID" value="KAA9133873.1"/>
    <property type="molecule type" value="Genomic_DNA"/>
</dbReference>
<comment type="subcellular location">
    <subcellularLocation>
        <location evidence="1">Cell membrane</location>
        <topology evidence="1">Multi-pass membrane protein</topology>
    </subcellularLocation>
</comment>
<dbReference type="RefSeq" id="WP_150893198.1">
    <property type="nucleotide sequence ID" value="NZ_VYUY01000009.1"/>
</dbReference>
<feature type="transmembrane region" description="Helical" evidence="8">
    <location>
        <begin position="318"/>
        <end position="338"/>
    </location>
</feature>
<dbReference type="PANTHER" id="PTHR23028">
    <property type="entry name" value="ACETYLTRANSFERASE"/>
    <property type="match status" value="1"/>
</dbReference>
<proteinExistence type="predicted"/>
<evidence type="ECO:0000256" key="1">
    <source>
        <dbReference type="ARBA" id="ARBA00004651"/>
    </source>
</evidence>
<keyword evidence="2" id="KW-1003">Cell membrane</keyword>
<dbReference type="Gene3D" id="3.40.50.1110">
    <property type="entry name" value="SGNH hydrolase"/>
    <property type="match status" value="1"/>
</dbReference>
<keyword evidence="7" id="KW-0012">Acyltransferase</keyword>
<organism evidence="10 11">
    <name type="scientific">Microbacterium caowuchunii</name>
    <dbReference type="NCBI Taxonomy" id="2614638"/>
    <lineage>
        <taxon>Bacteria</taxon>
        <taxon>Bacillati</taxon>
        <taxon>Actinomycetota</taxon>
        <taxon>Actinomycetes</taxon>
        <taxon>Micrococcales</taxon>
        <taxon>Microbacteriaceae</taxon>
        <taxon>Microbacterium</taxon>
    </lineage>
</organism>
<dbReference type="Pfam" id="PF01757">
    <property type="entry name" value="Acyl_transf_3"/>
    <property type="match status" value="1"/>
</dbReference>
<feature type="domain" description="Acyltransferase 3" evidence="9">
    <location>
        <begin position="15"/>
        <end position="359"/>
    </location>
</feature>
<dbReference type="GO" id="GO:0005886">
    <property type="term" value="C:plasma membrane"/>
    <property type="evidence" value="ECO:0007669"/>
    <property type="project" value="UniProtKB-SubCell"/>
</dbReference>
<reference evidence="11" key="1">
    <citation type="submission" date="2019-09" db="EMBL/GenBank/DDBJ databases">
        <title>Mumia zhuanghuii sp. nov. isolated from the intestinal contents of plateau pika (Ochotona curzoniae) in the Qinghai-Tibet plateau of China.</title>
        <authorList>
            <person name="Tian Z."/>
        </authorList>
    </citation>
    <scope>NUCLEOTIDE SEQUENCE [LARGE SCALE GENOMIC DNA]</scope>
    <source>
        <strain evidence="11">L-033</strain>
    </source>
</reference>
<dbReference type="Proteomes" id="UP000326838">
    <property type="component" value="Unassembled WGS sequence"/>
</dbReference>
<gene>
    <name evidence="10" type="ORF">F6B40_09050</name>
</gene>
<keyword evidence="11" id="KW-1185">Reference proteome</keyword>
<evidence type="ECO:0000256" key="5">
    <source>
        <dbReference type="ARBA" id="ARBA00022989"/>
    </source>
</evidence>
<keyword evidence="4 8" id="KW-0812">Transmembrane</keyword>
<evidence type="ECO:0000256" key="7">
    <source>
        <dbReference type="ARBA" id="ARBA00023315"/>
    </source>
</evidence>
<feature type="transmembrane region" description="Helical" evidence="8">
    <location>
        <begin position="153"/>
        <end position="168"/>
    </location>
</feature>
<sequence>MPSPHSTASPRARFAGLDGLRAIAVTLVVLYHLFPLWWLGSGFIGVDVFFVISGFLITSLLLREHASNGRIRLGDFWRRRARRLLPALGLVLLTCSSVAWAIGGDVLVGLGRQLVGAATFSYNWLSVVEGADYFTGSGSELFRNLWSLAVEEQFYLLWPVLLPLLLLVRRPWLRAVVAFALAAASAVWMGVIVSSAASPEALGADITRAYFGTDSHAFGLLLGVGVAVLWRAAGRRERPWMHGRTARALVPLTGAAAVAGLILLAASAQHDSVATFPGTLLLASALSALAVVAGSWPGSWLGRLLDIAPLRWVGDRSYGIYLWHWPVLVLLVASVQGTGTDQTFPVWIGILALVLTLLAAEVSHRFFEGPVRRLGFRGTAAALGRALRLSPRGRAGVLGGLTAIALLSAGTVAAVVSAPSVSSGQAVVEAGIAALEEHDPGPDSGDATTHDAAEDVSGDQITAIGDSVMLASASSLLERFPGIQIDAAVSRSMYAAPGILRELDAAGALRPYVVLALGTNGSVSARSLQEIIDILGPERQLVLVNAYAPRSWIPGVNADLAAFARAHAAVQVADWADAISEKPELLAGDQIHPGDAGGRVFAEAVAEGVDRAAHARARLAEFTEQRTYAEQLRRELFFQPSHAPFAS</sequence>
<evidence type="ECO:0000256" key="3">
    <source>
        <dbReference type="ARBA" id="ARBA00022679"/>
    </source>
</evidence>
<dbReference type="AlphaFoldDB" id="A0A5N0TFF1"/>
<feature type="transmembrane region" description="Helical" evidence="8">
    <location>
        <begin position="246"/>
        <end position="268"/>
    </location>
</feature>
<evidence type="ECO:0000313" key="10">
    <source>
        <dbReference type="EMBL" id="KAA9133873.1"/>
    </source>
</evidence>
<dbReference type="InterPro" id="IPR050879">
    <property type="entry name" value="Acyltransferase_3"/>
</dbReference>
<feature type="transmembrane region" description="Helical" evidence="8">
    <location>
        <begin position="20"/>
        <end position="38"/>
    </location>
</feature>
<keyword evidence="6 8" id="KW-0472">Membrane</keyword>